<evidence type="ECO:0000313" key="1">
    <source>
        <dbReference type="EMBL" id="POR31673.1"/>
    </source>
</evidence>
<protein>
    <submittedName>
        <fullName evidence="1">Uncharacterized protein</fullName>
    </submittedName>
</protein>
<dbReference type="EMBL" id="PKSG01001018">
    <property type="protein sequence ID" value="POR31673.1"/>
    <property type="molecule type" value="Genomic_DNA"/>
</dbReference>
<proteinExistence type="predicted"/>
<accession>A0A2S4KNA7</accession>
<gene>
    <name evidence="1" type="ORF">TPAR_08142</name>
</gene>
<sequence>MHLLLECIYHATHPIAHLCGTHPLLAEADAPAPCVFLANNQYLAVSARARLSDLGAQRPCCGIHIYGQAGGIDQTITRRSRGANPNENVANLFSPVQYGLRRVDRQDNGLSGIQPERPLPIVRLDEKRHQSLHGPEDCAVYHDRSHGAIFGKQFGVLGRLASRFVLWSRGLVLELESLGQLEVQLDRRRLMFLSARVL</sequence>
<comment type="caution">
    <text evidence="1">The sequence shown here is derived from an EMBL/GenBank/DDBJ whole genome shotgun (WGS) entry which is preliminary data.</text>
</comment>
<reference evidence="1 2" key="1">
    <citation type="submission" date="2018-01" db="EMBL/GenBank/DDBJ databases">
        <title>Harnessing the power of phylogenomics to disentangle the directionality and signatures of interkingdom host jumping in the parasitic fungal genus Tolypocladium.</title>
        <authorList>
            <person name="Quandt C.A."/>
            <person name="Patterson W."/>
            <person name="Spatafora J.W."/>
        </authorList>
    </citation>
    <scope>NUCLEOTIDE SEQUENCE [LARGE SCALE GENOMIC DNA]</scope>
    <source>
        <strain evidence="1 2">NRBC 100945</strain>
    </source>
</reference>
<organism evidence="1 2">
    <name type="scientific">Tolypocladium paradoxum</name>
    <dbReference type="NCBI Taxonomy" id="94208"/>
    <lineage>
        <taxon>Eukaryota</taxon>
        <taxon>Fungi</taxon>
        <taxon>Dikarya</taxon>
        <taxon>Ascomycota</taxon>
        <taxon>Pezizomycotina</taxon>
        <taxon>Sordariomycetes</taxon>
        <taxon>Hypocreomycetidae</taxon>
        <taxon>Hypocreales</taxon>
        <taxon>Ophiocordycipitaceae</taxon>
        <taxon>Tolypocladium</taxon>
    </lineage>
</organism>
<dbReference type="OrthoDB" id="10332028at2759"/>
<evidence type="ECO:0000313" key="2">
    <source>
        <dbReference type="Proteomes" id="UP000237481"/>
    </source>
</evidence>
<dbReference type="Proteomes" id="UP000237481">
    <property type="component" value="Unassembled WGS sequence"/>
</dbReference>
<keyword evidence="2" id="KW-1185">Reference proteome</keyword>
<name>A0A2S4KNA7_9HYPO</name>
<dbReference type="AlphaFoldDB" id="A0A2S4KNA7"/>